<dbReference type="AlphaFoldDB" id="R7U5S4"/>
<protein>
    <submittedName>
        <fullName evidence="1 2">Uncharacterized protein</fullName>
    </submittedName>
</protein>
<reference evidence="2" key="3">
    <citation type="submission" date="2015-06" db="UniProtKB">
        <authorList>
            <consortium name="EnsemblMetazoa"/>
        </authorList>
    </citation>
    <scope>IDENTIFICATION</scope>
</reference>
<sequence>MALVQMHAPNEVVKRILCQFSGETITDAKDILWEHAITHNYECIIGKKTNCRESNHRSEMEAHVDDIVQALLRIKDGDMRMRVSYLEDTCRELGQTVQQLFDVIQHHLHRPEPTYCSRPSSVEPTFSLSLTLPKTISTDSTHDPLPDGESYTRNMSTRHNEHALSTCVPQQKSVIVPSAAPTDCDGFTVPCHVLNKRRKQARRNRKIITRLNTGDQTLEGAAQDANLDLFVYHVDKSATTEDLEHLMTSQNCEVRKVSVTSNDEARFKSFKLTLPASCLKRVFSEEFPWPLNVKVRRFI</sequence>
<organism evidence="1">
    <name type="scientific">Capitella teleta</name>
    <name type="common">Polychaete worm</name>
    <dbReference type="NCBI Taxonomy" id="283909"/>
    <lineage>
        <taxon>Eukaryota</taxon>
        <taxon>Metazoa</taxon>
        <taxon>Spiralia</taxon>
        <taxon>Lophotrochozoa</taxon>
        <taxon>Annelida</taxon>
        <taxon>Polychaeta</taxon>
        <taxon>Sedentaria</taxon>
        <taxon>Scolecida</taxon>
        <taxon>Capitellidae</taxon>
        <taxon>Capitella</taxon>
    </lineage>
</organism>
<gene>
    <name evidence="1" type="ORF">CAPTEDRAFT_207598</name>
</gene>
<name>R7U5S4_CAPTE</name>
<dbReference type="EMBL" id="KB307875">
    <property type="protein sequence ID" value="ELT98505.1"/>
    <property type="molecule type" value="Genomic_DNA"/>
</dbReference>
<evidence type="ECO:0000313" key="2">
    <source>
        <dbReference type="EnsemblMetazoa" id="CapteP207598"/>
    </source>
</evidence>
<evidence type="ECO:0000313" key="1">
    <source>
        <dbReference type="EMBL" id="ELT98505.1"/>
    </source>
</evidence>
<dbReference type="EMBL" id="AMQN01010454">
    <property type="status" value="NOT_ANNOTATED_CDS"/>
    <property type="molecule type" value="Genomic_DNA"/>
</dbReference>
<keyword evidence="3" id="KW-1185">Reference proteome</keyword>
<proteinExistence type="predicted"/>
<accession>R7U5S4</accession>
<dbReference type="EnsemblMetazoa" id="CapteT207598">
    <property type="protein sequence ID" value="CapteP207598"/>
    <property type="gene ID" value="CapteG207598"/>
</dbReference>
<dbReference type="Proteomes" id="UP000014760">
    <property type="component" value="Unassembled WGS sequence"/>
</dbReference>
<dbReference type="HOGENOM" id="CLU_080532_0_0_1"/>
<reference evidence="3" key="1">
    <citation type="submission" date="2012-12" db="EMBL/GenBank/DDBJ databases">
        <authorList>
            <person name="Hellsten U."/>
            <person name="Grimwood J."/>
            <person name="Chapman J.A."/>
            <person name="Shapiro H."/>
            <person name="Aerts A."/>
            <person name="Otillar R.P."/>
            <person name="Terry A.Y."/>
            <person name="Boore J.L."/>
            <person name="Simakov O."/>
            <person name="Marletaz F."/>
            <person name="Cho S.-J."/>
            <person name="Edsinger-Gonzales E."/>
            <person name="Havlak P."/>
            <person name="Kuo D.-H."/>
            <person name="Larsson T."/>
            <person name="Lv J."/>
            <person name="Arendt D."/>
            <person name="Savage R."/>
            <person name="Osoegawa K."/>
            <person name="de Jong P."/>
            <person name="Lindberg D.R."/>
            <person name="Seaver E.C."/>
            <person name="Weisblat D.A."/>
            <person name="Putnam N.H."/>
            <person name="Grigoriev I.V."/>
            <person name="Rokhsar D.S."/>
        </authorList>
    </citation>
    <scope>NUCLEOTIDE SEQUENCE</scope>
    <source>
        <strain evidence="3">I ESC-2004</strain>
    </source>
</reference>
<reference evidence="1 3" key="2">
    <citation type="journal article" date="2013" name="Nature">
        <title>Insights into bilaterian evolution from three spiralian genomes.</title>
        <authorList>
            <person name="Simakov O."/>
            <person name="Marletaz F."/>
            <person name="Cho S.J."/>
            <person name="Edsinger-Gonzales E."/>
            <person name="Havlak P."/>
            <person name="Hellsten U."/>
            <person name="Kuo D.H."/>
            <person name="Larsson T."/>
            <person name="Lv J."/>
            <person name="Arendt D."/>
            <person name="Savage R."/>
            <person name="Osoegawa K."/>
            <person name="de Jong P."/>
            <person name="Grimwood J."/>
            <person name="Chapman J.A."/>
            <person name="Shapiro H."/>
            <person name="Aerts A."/>
            <person name="Otillar R.P."/>
            <person name="Terry A.Y."/>
            <person name="Boore J.L."/>
            <person name="Grigoriev I.V."/>
            <person name="Lindberg D.R."/>
            <person name="Seaver E.C."/>
            <person name="Weisblat D.A."/>
            <person name="Putnam N.H."/>
            <person name="Rokhsar D.S."/>
        </authorList>
    </citation>
    <scope>NUCLEOTIDE SEQUENCE</scope>
    <source>
        <strain evidence="1 3">I ESC-2004</strain>
    </source>
</reference>
<evidence type="ECO:0000313" key="3">
    <source>
        <dbReference type="Proteomes" id="UP000014760"/>
    </source>
</evidence>